<evidence type="ECO:0000256" key="1">
    <source>
        <dbReference type="ARBA" id="ARBA00006987"/>
    </source>
</evidence>
<evidence type="ECO:0000256" key="2">
    <source>
        <dbReference type="SAM" id="SignalP"/>
    </source>
</evidence>
<dbReference type="Gene3D" id="3.40.190.10">
    <property type="entry name" value="Periplasmic binding protein-like II"/>
    <property type="match status" value="1"/>
</dbReference>
<keyword evidence="2" id="KW-0732">Signal</keyword>
<feature type="signal peptide" evidence="2">
    <location>
        <begin position="1"/>
        <end position="32"/>
    </location>
</feature>
<dbReference type="AlphaFoldDB" id="A0A4Q7NMB6"/>
<gene>
    <name evidence="3" type="ORF">EV675_2196</name>
</gene>
<dbReference type="CDD" id="cd13578">
    <property type="entry name" value="PBP2_Bug27"/>
    <property type="match status" value="1"/>
</dbReference>
<dbReference type="Proteomes" id="UP000292445">
    <property type="component" value="Unassembled WGS sequence"/>
</dbReference>
<dbReference type="Pfam" id="PF03401">
    <property type="entry name" value="TctC"/>
    <property type="match status" value="1"/>
</dbReference>
<dbReference type="Gene3D" id="3.40.190.150">
    <property type="entry name" value="Bordetella uptake gene, domain 1"/>
    <property type="match status" value="1"/>
</dbReference>
<protein>
    <submittedName>
        <fullName evidence="3">Tripartite-type tricarboxylate transporter receptor subunit TctC</fullName>
    </submittedName>
</protein>
<feature type="chain" id="PRO_5020905584" evidence="2">
    <location>
        <begin position="33"/>
        <end position="339"/>
    </location>
</feature>
<sequence>MGPSRPSSMSAHSSARRAVLAAAAALAPLLVAQPCLVQGSDAFPSKPLRLVVPFAPGGAADVIGRSVAEQLQRELGQSVVVVNRDGAGTIVGVNYVAKAPGDGYTLLLSGDAATINTASGRSLPYNFLRELTPVSVLFSGAQILLVSKDSPFKTLQDMVSYARAHPGKLRYGSSGIGTSIHLSEASFNAAADIEALHVPYRGVAPAITDLMGGQVDYVIAGSSLATPAIQSGQLRALAITTARRSPMLPDIPTAREQGVDVETMGWYGLFVPATTPPAIVARLNAATLAALKSPELSERFKSIGGEARGTSPEEAGVFVKAEIRKFSELMRRLNIKLDN</sequence>
<dbReference type="SUPFAM" id="SSF53850">
    <property type="entry name" value="Periplasmic binding protein-like II"/>
    <property type="match status" value="1"/>
</dbReference>
<proteinExistence type="inferred from homology"/>
<reference evidence="3 4" key="1">
    <citation type="submission" date="2019-02" db="EMBL/GenBank/DDBJ databases">
        <title>Genomic Encyclopedia of Type Strains, Phase IV (KMG-IV): sequencing the most valuable type-strain genomes for metagenomic binning, comparative biology and taxonomic classification.</title>
        <authorList>
            <person name="Goeker M."/>
        </authorList>
    </citation>
    <scope>NUCLEOTIDE SEQUENCE [LARGE SCALE GENOMIC DNA]</scope>
    <source>
        <strain evidence="3 4">K24</strain>
    </source>
</reference>
<evidence type="ECO:0000313" key="3">
    <source>
        <dbReference type="EMBL" id="RZS86162.1"/>
    </source>
</evidence>
<dbReference type="PANTHER" id="PTHR42928:SF5">
    <property type="entry name" value="BLR1237 PROTEIN"/>
    <property type="match status" value="1"/>
</dbReference>
<organism evidence="3 4">
    <name type="scientific">Pigmentiphaga kullae</name>
    <dbReference type="NCBI Taxonomy" id="151784"/>
    <lineage>
        <taxon>Bacteria</taxon>
        <taxon>Pseudomonadati</taxon>
        <taxon>Pseudomonadota</taxon>
        <taxon>Betaproteobacteria</taxon>
        <taxon>Burkholderiales</taxon>
        <taxon>Alcaligenaceae</taxon>
        <taxon>Pigmentiphaga</taxon>
    </lineage>
</organism>
<dbReference type="PIRSF" id="PIRSF017082">
    <property type="entry name" value="YflP"/>
    <property type="match status" value="1"/>
</dbReference>
<keyword evidence="4" id="KW-1185">Reference proteome</keyword>
<dbReference type="EMBL" id="SGXC01000001">
    <property type="protein sequence ID" value="RZS86162.1"/>
    <property type="molecule type" value="Genomic_DNA"/>
</dbReference>
<keyword evidence="3" id="KW-0675">Receptor</keyword>
<dbReference type="InterPro" id="IPR005064">
    <property type="entry name" value="BUG"/>
</dbReference>
<comment type="caution">
    <text evidence="3">The sequence shown here is derived from an EMBL/GenBank/DDBJ whole genome shotgun (WGS) entry which is preliminary data.</text>
</comment>
<dbReference type="RefSeq" id="WP_165404531.1">
    <property type="nucleotide sequence ID" value="NZ_SGXC01000001.1"/>
</dbReference>
<dbReference type="PANTHER" id="PTHR42928">
    <property type="entry name" value="TRICARBOXYLATE-BINDING PROTEIN"/>
    <property type="match status" value="1"/>
</dbReference>
<name>A0A4Q7NMB6_9BURK</name>
<evidence type="ECO:0000313" key="4">
    <source>
        <dbReference type="Proteomes" id="UP000292445"/>
    </source>
</evidence>
<dbReference type="InterPro" id="IPR042100">
    <property type="entry name" value="Bug_dom1"/>
</dbReference>
<comment type="similarity">
    <text evidence="1">Belongs to the UPF0065 (bug) family.</text>
</comment>
<accession>A0A4Q7NMB6</accession>